<reference evidence="1" key="1">
    <citation type="journal article" date="2014" name="Front. Microbiol.">
        <title>High frequency of phylogenetically diverse reductive dehalogenase-homologous genes in deep subseafloor sedimentary metagenomes.</title>
        <authorList>
            <person name="Kawai M."/>
            <person name="Futagami T."/>
            <person name="Toyoda A."/>
            <person name="Takaki Y."/>
            <person name="Nishi S."/>
            <person name="Hori S."/>
            <person name="Arai W."/>
            <person name="Tsubouchi T."/>
            <person name="Morono Y."/>
            <person name="Uchiyama I."/>
            <person name="Ito T."/>
            <person name="Fujiyama A."/>
            <person name="Inagaki F."/>
            <person name="Takami H."/>
        </authorList>
    </citation>
    <scope>NUCLEOTIDE SEQUENCE</scope>
    <source>
        <strain evidence="1">Expedition CK06-06</strain>
    </source>
</reference>
<gene>
    <name evidence="1" type="ORF">S12H4_00206</name>
</gene>
<protein>
    <submittedName>
        <fullName evidence="1">Uncharacterized protein</fullName>
    </submittedName>
</protein>
<dbReference type="AlphaFoldDB" id="X1QIC7"/>
<comment type="caution">
    <text evidence="1">The sequence shown here is derived from an EMBL/GenBank/DDBJ whole genome shotgun (WGS) entry which is preliminary data.</text>
</comment>
<dbReference type="EMBL" id="BARW01000016">
    <property type="protein sequence ID" value="GAI67973.1"/>
    <property type="molecule type" value="Genomic_DNA"/>
</dbReference>
<name>X1QIC7_9ZZZZ</name>
<organism evidence="1">
    <name type="scientific">marine sediment metagenome</name>
    <dbReference type="NCBI Taxonomy" id="412755"/>
    <lineage>
        <taxon>unclassified sequences</taxon>
        <taxon>metagenomes</taxon>
        <taxon>ecological metagenomes</taxon>
    </lineage>
</organism>
<proteinExistence type="predicted"/>
<accession>X1QIC7</accession>
<evidence type="ECO:0000313" key="1">
    <source>
        <dbReference type="EMBL" id="GAI67973.1"/>
    </source>
</evidence>
<sequence length="51" mass="5172">MSRSRGMPPVDTAGATFRGSKKVVCNVNDRALAEGIAYPGQPIVTPGGPGS</sequence>